<feature type="binding site" evidence="4">
    <location>
        <position position="257"/>
    </location>
    <ligand>
        <name>ATP</name>
        <dbReference type="ChEBI" id="CHEBI:30616"/>
    </ligand>
</feature>
<evidence type="ECO:0000256" key="4">
    <source>
        <dbReference type="HAMAP-Rule" id="MF_01407"/>
    </source>
</evidence>
<evidence type="ECO:0000259" key="6">
    <source>
        <dbReference type="SMART" id="SM01074"/>
    </source>
</evidence>
<dbReference type="STRING" id="797302.Halru_0211"/>
<evidence type="ECO:0000256" key="3">
    <source>
        <dbReference type="ARBA" id="ARBA00022840"/>
    </source>
</evidence>
<evidence type="ECO:0000313" key="8">
    <source>
        <dbReference type="Proteomes" id="UP000010846"/>
    </source>
</evidence>
<feature type="binding site" evidence="4">
    <location>
        <position position="269"/>
    </location>
    <ligand>
        <name>ATP</name>
        <dbReference type="ChEBI" id="CHEBI:30616"/>
    </ligand>
</feature>
<dbReference type="NCBIfam" id="TIGR02928">
    <property type="entry name" value="orc1/cdc6 family replication initiation protein"/>
    <property type="match status" value="1"/>
</dbReference>
<dbReference type="InterPro" id="IPR041664">
    <property type="entry name" value="AAA_16"/>
</dbReference>
<dbReference type="PANTHER" id="PTHR10763:SF26">
    <property type="entry name" value="CELL DIVISION CONTROL PROTEIN 6 HOMOLOG"/>
    <property type="match status" value="1"/>
</dbReference>
<dbReference type="CDD" id="cd00009">
    <property type="entry name" value="AAA"/>
    <property type="match status" value="1"/>
</dbReference>
<dbReference type="SUPFAM" id="SSF52540">
    <property type="entry name" value="P-loop containing nucleoside triphosphate hydrolases"/>
    <property type="match status" value="1"/>
</dbReference>
<dbReference type="SUPFAM" id="SSF46785">
    <property type="entry name" value="Winged helix' DNA-binding domain"/>
    <property type="match status" value="1"/>
</dbReference>
<sequence>MAQLPVYSRSYLIKLPKNLREPCENGIAARIRRSPKHIRTYESEVKVMERDPDEGMLGWDETVFRNESVFEIDFVPETFRHRDSQMQSLTYALRPAVRGSRPLNVLVRGPPGTGKTTAIQRLYDEIGAETRDVRTIRVNCQVNSTRYSVFSRLFEGTFDYEPPSSGISFKKLFGQIAEQLVEDDRVLVVALDDVNYLFYENEASDTLYSLLRAHEEHTGAKIGVILVSSDPTLDVVDELDPRVQSVFRPEDVYFPVYDEREVVDILRERVERGFNEGVVTAPILDRVAELTAQSGDLRVGIDLFKRAGLNAEMRGSKTISVEDVESAYETSKYISLSRSLQGLSDSEAALVRVIAEHDGDQAGDVYEAFHDETDLGYTRYSEIVNKLDQLDLIDADYAEIEGRGRSRSLSLSYETDAVLDRLE</sequence>
<dbReference type="EMBL" id="CP003050">
    <property type="protein sequence ID" value="AGB14857.1"/>
    <property type="molecule type" value="Genomic_DNA"/>
</dbReference>
<dbReference type="HOGENOM" id="CLU_025112_3_0_2"/>
<dbReference type="InterPro" id="IPR014277">
    <property type="entry name" value="Orc1/Cdc6_arc"/>
</dbReference>
<dbReference type="Pfam" id="PF22703">
    <property type="entry name" value="Cdc6_lid"/>
    <property type="match status" value="1"/>
</dbReference>
<dbReference type="eggNOG" id="arCOG00467">
    <property type="taxonomic scope" value="Archaea"/>
</dbReference>
<name>L0IAA1_HALRX</name>
<feature type="domain" description="Cdc6 C-terminal" evidence="6">
    <location>
        <begin position="350"/>
        <end position="422"/>
    </location>
</feature>
<dbReference type="KEGG" id="hru:Halru_0211"/>
<keyword evidence="3 4" id="KW-0067">ATP-binding</keyword>
<feature type="binding site" evidence="4">
    <location>
        <begin position="113"/>
        <end position="117"/>
    </location>
    <ligand>
        <name>ATP</name>
        <dbReference type="ChEBI" id="CHEBI:30616"/>
    </ligand>
</feature>
<dbReference type="InterPro" id="IPR027417">
    <property type="entry name" value="P-loop_NTPase"/>
</dbReference>
<dbReference type="InterPro" id="IPR055237">
    <property type="entry name" value="Cdc6_lid"/>
</dbReference>
<dbReference type="PANTHER" id="PTHR10763">
    <property type="entry name" value="CELL DIVISION CONTROL PROTEIN 6-RELATED"/>
    <property type="match status" value="1"/>
</dbReference>
<dbReference type="InterPro" id="IPR050311">
    <property type="entry name" value="ORC1/CDC6"/>
</dbReference>
<dbReference type="InterPro" id="IPR003593">
    <property type="entry name" value="AAA+_ATPase"/>
</dbReference>
<dbReference type="SMART" id="SM00382">
    <property type="entry name" value="AAA"/>
    <property type="match status" value="1"/>
</dbReference>
<dbReference type="HAMAP" id="MF_01407">
    <property type="entry name" value="ORC1_type_DNA_replic_protein"/>
    <property type="match status" value="1"/>
</dbReference>
<dbReference type="Gene3D" id="1.10.8.60">
    <property type="match status" value="1"/>
</dbReference>
<dbReference type="InterPro" id="IPR036390">
    <property type="entry name" value="WH_DNA-bd_sf"/>
</dbReference>
<accession>L0IAA1</accession>
<dbReference type="Gene3D" id="3.40.50.300">
    <property type="entry name" value="P-loop containing nucleotide triphosphate hydrolases"/>
    <property type="match status" value="1"/>
</dbReference>
<evidence type="ECO:0000256" key="2">
    <source>
        <dbReference type="ARBA" id="ARBA00022741"/>
    </source>
</evidence>
<evidence type="ECO:0000256" key="1">
    <source>
        <dbReference type="ARBA" id="ARBA00022705"/>
    </source>
</evidence>
<proteinExistence type="inferred from homology"/>
<comment type="function">
    <text evidence="4">Involved in regulation of DNA replication.</text>
</comment>
<keyword evidence="1 4" id="KW-0235">DNA replication</keyword>
<dbReference type="GO" id="GO:0005524">
    <property type="term" value="F:ATP binding"/>
    <property type="evidence" value="ECO:0007669"/>
    <property type="project" value="UniProtKB-UniRule"/>
</dbReference>
<feature type="domain" description="AAA+ ATPase" evidence="5">
    <location>
        <begin position="101"/>
        <end position="276"/>
    </location>
</feature>
<keyword evidence="8" id="KW-1185">Reference proteome</keyword>
<keyword evidence="2 4" id="KW-0547">Nucleotide-binding</keyword>
<evidence type="ECO:0000259" key="5">
    <source>
        <dbReference type="SMART" id="SM00382"/>
    </source>
</evidence>
<dbReference type="Pfam" id="PF13191">
    <property type="entry name" value="AAA_16"/>
    <property type="match status" value="1"/>
</dbReference>
<dbReference type="InterPro" id="IPR015163">
    <property type="entry name" value="Cdc6_C"/>
</dbReference>
<comment type="similarity">
    <text evidence="4">Belongs to the CDC6/cdc18 family.</text>
</comment>
<dbReference type="SMART" id="SM01074">
    <property type="entry name" value="Cdc6_C"/>
    <property type="match status" value="1"/>
</dbReference>
<dbReference type="AlphaFoldDB" id="L0IAA1"/>
<gene>
    <name evidence="7" type="ordered locus">Halru_0211</name>
</gene>
<dbReference type="NCBIfam" id="NF001626">
    <property type="entry name" value="PRK00411.1-5"/>
    <property type="match status" value="1"/>
</dbReference>
<dbReference type="Proteomes" id="UP000010846">
    <property type="component" value="Chromosome"/>
</dbReference>
<evidence type="ECO:0000313" key="7">
    <source>
        <dbReference type="EMBL" id="AGB14857.1"/>
    </source>
</evidence>
<dbReference type="GO" id="GO:0006260">
    <property type="term" value="P:DNA replication"/>
    <property type="evidence" value="ECO:0007669"/>
    <property type="project" value="UniProtKB-UniRule"/>
</dbReference>
<organism evidence="7 8">
    <name type="scientific">Halovivax ruber (strain DSM 18193 / JCM 13892 / XH-70)</name>
    <dbReference type="NCBI Taxonomy" id="797302"/>
    <lineage>
        <taxon>Archaea</taxon>
        <taxon>Methanobacteriati</taxon>
        <taxon>Methanobacteriota</taxon>
        <taxon>Stenosarchaea group</taxon>
        <taxon>Halobacteria</taxon>
        <taxon>Halobacteriales</taxon>
        <taxon>Natrialbaceae</taxon>
        <taxon>Halovivax</taxon>
    </lineage>
</organism>
<protein>
    <recommendedName>
        <fullName evidence="4">ORC1-type DNA replication protein</fullName>
    </recommendedName>
</protein>
<reference evidence="7" key="1">
    <citation type="submission" date="2011-09" db="EMBL/GenBank/DDBJ databases">
        <title>Complete sequence of Halovivax ruber XH-70.</title>
        <authorList>
            <consortium name="US DOE Joint Genome Institute"/>
            <person name="Lucas S."/>
            <person name="Han J."/>
            <person name="Lapidus A."/>
            <person name="Cheng J.-F."/>
            <person name="Goodwin L."/>
            <person name="Pitluck S."/>
            <person name="Peters L."/>
            <person name="Mikhailova N."/>
            <person name="Davenport K."/>
            <person name="Detter J.C."/>
            <person name="Han C."/>
            <person name="Tapia R."/>
            <person name="Land M."/>
            <person name="Hauser L."/>
            <person name="Kyrpides N."/>
            <person name="Ivanova N."/>
            <person name="Pagani I."/>
            <person name="Sproer C."/>
            <person name="Anderson I."/>
            <person name="Woyke T."/>
        </authorList>
    </citation>
    <scope>NUCLEOTIDE SEQUENCE</scope>
    <source>
        <strain evidence="7">XH-70</strain>
    </source>
</reference>
<dbReference type="NCBIfam" id="NF001624">
    <property type="entry name" value="PRK00411.1-2"/>
    <property type="match status" value="1"/>
</dbReference>